<reference evidence="4" key="1">
    <citation type="journal article" date="2016" name="Genome Announc.">
        <title>Draft genome sequences of fungus Aspergillus calidoustus.</title>
        <authorList>
            <person name="Horn F."/>
            <person name="Linde J."/>
            <person name="Mattern D.J."/>
            <person name="Walther G."/>
            <person name="Guthke R."/>
            <person name="Scherlach K."/>
            <person name="Martin K."/>
            <person name="Brakhage A.A."/>
            <person name="Petzke L."/>
            <person name="Valiante V."/>
        </authorList>
    </citation>
    <scope>NUCLEOTIDE SEQUENCE [LARGE SCALE GENOMIC DNA]</scope>
    <source>
        <strain evidence="4">SF006504</strain>
    </source>
</reference>
<keyword evidence="4" id="KW-1185">Reference proteome</keyword>
<proteinExistence type="predicted"/>
<evidence type="ECO:0000256" key="2">
    <source>
        <dbReference type="SAM" id="SignalP"/>
    </source>
</evidence>
<accession>A0A0U5FTT8</accession>
<feature type="signal peptide" evidence="2">
    <location>
        <begin position="1"/>
        <end position="18"/>
    </location>
</feature>
<gene>
    <name evidence="3" type="ORF">ASPCAL01573</name>
</gene>
<sequence length="201" mass="21287">MTFRIALISMLMLALSSALSVSSRAAEGGGDPVAECGALGVMTFDPADLPDGVLPSDVRKCRDHPLGRNRSLESGSLAPPAAIKGSLYNSTSDTDTEAEAETDTNRDTTPVETRSDLDLDLDPEVNLNVGTREQAACEWKAEYGCPGSGYCWKTCGKQGEWCWTATKGGIGSWITCSTWRDCGTHTYACARGLSLSFGCSG</sequence>
<dbReference type="OMA" id="CYYGAPY"/>
<feature type="chain" id="PRO_5006857283" description="IDI-2" evidence="2">
    <location>
        <begin position="19"/>
        <end position="201"/>
    </location>
</feature>
<evidence type="ECO:0008006" key="5">
    <source>
        <dbReference type="Google" id="ProtNLM"/>
    </source>
</evidence>
<evidence type="ECO:0000313" key="4">
    <source>
        <dbReference type="Proteomes" id="UP000054771"/>
    </source>
</evidence>
<dbReference type="OrthoDB" id="3660930at2759"/>
<keyword evidence="2" id="KW-0732">Signal</keyword>
<feature type="region of interest" description="Disordered" evidence="1">
    <location>
        <begin position="64"/>
        <end position="117"/>
    </location>
</feature>
<dbReference type="EMBL" id="CDMC01000001">
    <property type="protein sequence ID" value="CEL01997.1"/>
    <property type="molecule type" value="Genomic_DNA"/>
</dbReference>
<evidence type="ECO:0000313" key="3">
    <source>
        <dbReference type="EMBL" id="CEL01997.1"/>
    </source>
</evidence>
<dbReference type="AlphaFoldDB" id="A0A0U5FTT8"/>
<name>A0A0U5FTT8_ASPCI</name>
<evidence type="ECO:0000256" key="1">
    <source>
        <dbReference type="SAM" id="MobiDB-lite"/>
    </source>
</evidence>
<dbReference type="Proteomes" id="UP000054771">
    <property type="component" value="Unassembled WGS sequence"/>
</dbReference>
<protein>
    <recommendedName>
        <fullName evidence="5">IDI-2</fullName>
    </recommendedName>
</protein>
<organism evidence="3 4">
    <name type="scientific">Aspergillus calidoustus</name>
    <dbReference type="NCBI Taxonomy" id="454130"/>
    <lineage>
        <taxon>Eukaryota</taxon>
        <taxon>Fungi</taxon>
        <taxon>Dikarya</taxon>
        <taxon>Ascomycota</taxon>
        <taxon>Pezizomycotina</taxon>
        <taxon>Eurotiomycetes</taxon>
        <taxon>Eurotiomycetidae</taxon>
        <taxon>Eurotiales</taxon>
        <taxon>Aspergillaceae</taxon>
        <taxon>Aspergillus</taxon>
        <taxon>Aspergillus subgen. Nidulantes</taxon>
    </lineage>
</organism>